<gene>
    <name evidence="2" type="ORF">Fot_07010</name>
</gene>
<comment type="caution">
    <text evidence="2">The sequence shown here is derived from an EMBL/GenBank/DDBJ whole genome shotgun (WGS) entry which is preliminary data.</text>
</comment>
<dbReference type="Proteomes" id="UP001604277">
    <property type="component" value="Unassembled WGS sequence"/>
</dbReference>
<organism evidence="2 3">
    <name type="scientific">Forsythia ovata</name>
    <dbReference type="NCBI Taxonomy" id="205694"/>
    <lineage>
        <taxon>Eukaryota</taxon>
        <taxon>Viridiplantae</taxon>
        <taxon>Streptophyta</taxon>
        <taxon>Embryophyta</taxon>
        <taxon>Tracheophyta</taxon>
        <taxon>Spermatophyta</taxon>
        <taxon>Magnoliopsida</taxon>
        <taxon>eudicotyledons</taxon>
        <taxon>Gunneridae</taxon>
        <taxon>Pentapetalae</taxon>
        <taxon>asterids</taxon>
        <taxon>lamiids</taxon>
        <taxon>Lamiales</taxon>
        <taxon>Oleaceae</taxon>
        <taxon>Forsythieae</taxon>
        <taxon>Forsythia</taxon>
    </lineage>
</organism>
<dbReference type="AlphaFoldDB" id="A0ABD1WUL6"/>
<evidence type="ECO:0000313" key="3">
    <source>
        <dbReference type="Proteomes" id="UP001604277"/>
    </source>
</evidence>
<protein>
    <submittedName>
        <fullName evidence="2">Uncharacterized protein</fullName>
    </submittedName>
</protein>
<accession>A0ABD1WUL6</accession>
<evidence type="ECO:0000256" key="1">
    <source>
        <dbReference type="SAM" id="MobiDB-lite"/>
    </source>
</evidence>
<evidence type="ECO:0000313" key="2">
    <source>
        <dbReference type="EMBL" id="KAL2553391.1"/>
    </source>
</evidence>
<dbReference type="EMBL" id="JBFOLJ010000002">
    <property type="protein sequence ID" value="KAL2553391.1"/>
    <property type="molecule type" value="Genomic_DNA"/>
</dbReference>
<keyword evidence="3" id="KW-1185">Reference proteome</keyword>
<feature type="region of interest" description="Disordered" evidence="1">
    <location>
        <begin position="1"/>
        <end position="90"/>
    </location>
</feature>
<feature type="compositionally biased region" description="Polar residues" evidence="1">
    <location>
        <begin position="41"/>
        <end position="52"/>
    </location>
</feature>
<reference evidence="3" key="1">
    <citation type="submission" date="2024-07" db="EMBL/GenBank/DDBJ databases">
        <title>Two chromosome-level genome assemblies of Korean endemic species Abeliophyllum distichum and Forsythia ovata (Oleaceae).</title>
        <authorList>
            <person name="Jang H."/>
        </authorList>
    </citation>
    <scope>NUCLEOTIDE SEQUENCE [LARGE SCALE GENOMIC DNA]</scope>
</reference>
<name>A0ABD1WUL6_9LAMI</name>
<sequence length="185" mass="19080">MDDTYSKDLGPPPKPLDFISTKGGLPSANNLHPTTGPKPSKNATTASKQPSTAAALGFNPGATTQLGGFHAGGPHPMSSPTLGDPNHALGVETKVTDGSRQPQDPCEIGTYCGSIGRSHLIGPPMLDPTDAGHSIPTSGGHPIDSIPVGSKHPPQPAHEAQEDIETYENAKDCDNHIGQPLLQHG</sequence>
<feature type="region of interest" description="Disordered" evidence="1">
    <location>
        <begin position="126"/>
        <end position="185"/>
    </location>
</feature>
<proteinExistence type="predicted"/>